<name>X1EZ48_9ZZZZ</name>
<evidence type="ECO:0008006" key="2">
    <source>
        <dbReference type="Google" id="ProtNLM"/>
    </source>
</evidence>
<dbReference type="AlphaFoldDB" id="X1EZ48"/>
<dbReference type="EMBL" id="BART01031391">
    <property type="protein sequence ID" value="GAH13868.1"/>
    <property type="molecule type" value="Genomic_DNA"/>
</dbReference>
<organism evidence="1">
    <name type="scientific">marine sediment metagenome</name>
    <dbReference type="NCBI Taxonomy" id="412755"/>
    <lineage>
        <taxon>unclassified sequences</taxon>
        <taxon>metagenomes</taxon>
        <taxon>ecological metagenomes</taxon>
    </lineage>
</organism>
<gene>
    <name evidence="1" type="ORF">S01H4_54532</name>
</gene>
<accession>X1EZ48</accession>
<feature type="non-terminal residue" evidence="1">
    <location>
        <position position="1"/>
    </location>
</feature>
<protein>
    <recommendedName>
        <fullName evidence="2">N-acetyltransferase domain-containing protein</fullName>
    </recommendedName>
</protein>
<evidence type="ECO:0000313" key="1">
    <source>
        <dbReference type="EMBL" id="GAH13868.1"/>
    </source>
</evidence>
<comment type="caution">
    <text evidence="1">The sequence shown here is derived from an EMBL/GenBank/DDBJ whole genome shotgun (WGS) entry which is preliminary data.</text>
</comment>
<sequence length="136" mass="16629">WRYFRKPEDNYVVYAIYLNINLKGYIVLKIEDRFDLTIGLIVDIITDPSNIVYQHYLIKYAILYFKNKNIDIISVIMFPHWRYYKSLIRNKFVKIIKILFPEEMYFGVRKNIETIDFQLIKNPKNWYLTWGDTDVV</sequence>
<proteinExistence type="predicted"/>
<reference evidence="1" key="1">
    <citation type="journal article" date="2014" name="Front. Microbiol.">
        <title>High frequency of phylogenetically diverse reductive dehalogenase-homologous genes in deep subseafloor sedimentary metagenomes.</title>
        <authorList>
            <person name="Kawai M."/>
            <person name="Futagami T."/>
            <person name="Toyoda A."/>
            <person name="Takaki Y."/>
            <person name="Nishi S."/>
            <person name="Hori S."/>
            <person name="Arai W."/>
            <person name="Tsubouchi T."/>
            <person name="Morono Y."/>
            <person name="Uchiyama I."/>
            <person name="Ito T."/>
            <person name="Fujiyama A."/>
            <person name="Inagaki F."/>
            <person name="Takami H."/>
        </authorList>
    </citation>
    <scope>NUCLEOTIDE SEQUENCE</scope>
    <source>
        <strain evidence="1">Expedition CK06-06</strain>
    </source>
</reference>